<proteinExistence type="predicted"/>
<reference evidence="1 2" key="1">
    <citation type="journal article" date="2016" name="Nat. Commun.">
        <title>Thousands of microbial genomes shed light on interconnected biogeochemical processes in an aquifer system.</title>
        <authorList>
            <person name="Anantharaman K."/>
            <person name="Brown C.T."/>
            <person name="Hug L.A."/>
            <person name="Sharon I."/>
            <person name="Castelle C.J."/>
            <person name="Probst A.J."/>
            <person name="Thomas B.C."/>
            <person name="Singh A."/>
            <person name="Wilkins M.J."/>
            <person name="Karaoz U."/>
            <person name="Brodie E.L."/>
            <person name="Williams K.H."/>
            <person name="Hubbard S.S."/>
            <person name="Banfield J.F."/>
        </authorList>
    </citation>
    <scope>NUCLEOTIDE SEQUENCE [LARGE SCALE GENOMIC DNA]</scope>
</reference>
<sequence length="88" mass="10248">MQNKTALSSLAMDLKRVALGLHRKSFTTADRFFKEAMKRRAEVQVSELQPYMQTIIERIGLLSELTDDRKAEDALMYSTRIQNYVLHK</sequence>
<dbReference type="Proteomes" id="UP000178448">
    <property type="component" value="Unassembled WGS sequence"/>
</dbReference>
<accession>A0A1F5YXP9</accession>
<evidence type="ECO:0000313" key="1">
    <source>
        <dbReference type="EMBL" id="OGG04854.1"/>
    </source>
</evidence>
<dbReference type="AlphaFoldDB" id="A0A1F5YXP9"/>
<comment type="caution">
    <text evidence="1">The sequence shown here is derived from an EMBL/GenBank/DDBJ whole genome shotgun (WGS) entry which is preliminary data.</text>
</comment>
<dbReference type="STRING" id="1798374.A2Z33_06135"/>
<dbReference type="EMBL" id="MFJD01000001">
    <property type="protein sequence ID" value="OGG04854.1"/>
    <property type="molecule type" value="Genomic_DNA"/>
</dbReference>
<evidence type="ECO:0000313" key="2">
    <source>
        <dbReference type="Proteomes" id="UP000178448"/>
    </source>
</evidence>
<name>A0A1F5YXP9_9BACT</name>
<protein>
    <submittedName>
        <fullName evidence="1">Uncharacterized protein</fullName>
    </submittedName>
</protein>
<organism evidence="1 2">
    <name type="scientific">Candidatus Gottesmanbacteria bacterium RBG_16_52_11</name>
    <dbReference type="NCBI Taxonomy" id="1798374"/>
    <lineage>
        <taxon>Bacteria</taxon>
        <taxon>Candidatus Gottesmaniibacteriota</taxon>
    </lineage>
</organism>
<gene>
    <name evidence="1" type="ORF">A2Z33_06135</name>
</gene>